<evidence type="ECO:0000256" key="4">
    <source>
        <dbReference type="ARBA" id="ARBA00022692"/>
    </source>
</evidence>
<evidence type="ECO:0000256" key="5">
    <source>
        <dbReference type="ARBA" id="ARBA00022729"/>
    </source>
</evidence>
<evidence type="ECO:0000256" key="9">
    <source>
        <dbReference type="ARBA" id="ARBA00023237"/>
    </source>
</evidence>
<keyword evidence="6 11" id="KW-0798">TonB box</keyword>
<dbReference type="InterPro" id="IPR036942">
    <property type="entry name" value="Beta-barrel_TonB_sf"/>
</dbReference>
<dbReference type="InterPro" id="IPR000531">
    <property type="entry name" value="Beta-barrel_TonB"/>
</dbReference>
<dbReference type="PANTHER" id="PTHR30069">
    <property type="entry name" value="TONB-DEPENDENT OUTER MEMBRANE RECEPTOR"/>
    <property type="match status" value="1"/>
</dbReference>
<dbReference type="InterPro" id="IPR012910">
    <property type="entry name" value="Plug_dom"/>
</dbReference>
<evidence type="ECO:0000313" key="15">
    <source>
        <dbReference type="Proteomes" id="UP001597525"/>
    </source>
</evidence>
<evidence type="ECO:0000256" key="8">
    <source>
        <dbReference type="ARBA" id="ARBA00023170"/>
    </source>
</evidence>
<keyword evidence="8 14" id="KW-0675">Receptor</keyword>
<keyword evidence="9 10" id="KW-0998">Cell outer membrane</keyword>
<feature type="domain" description="TonB-dependent receptor plug" evidence="13">
    <location>
        <begin position="122"/>
        <end position="228"/>
    </location>
</feature>
<keyword evidence="7 10" id="KW-0472">Membrane</keyword>
<sequence>MVFTLSIGIYPAHAQTGIRGNLNGHVTDNNGAPLSHVNLRLMPDMHISHSDEAGNFKFSNIIAGSYKLHVSSLGYAPQEIKVSIAVGKTIRLDIQLAASDQSIEDVLVEAKVGNPDNLIDVSRSAMPVKVIDRRQIELMGSRRLDEVLREQTGVAMVNDIASGSRAVGIQMQGFSSQYIMVLVDGQPMVGRNNGNLDLSRISVTNVERIEIIKGATSCLYGSEALGGAINIITRHGAVEPQARAALFYGTRNLVDATLEGETPFQGQRGSILLTGNYYRNDGFNTDRRYMNGQTIPPTENLTLQSRVRYQLNEIHTVGLQARLNSRRSNNNQAFGRGASLNNNLDNLRDDDINITLNLNSNYSNGLRSMLRYYYTQFDTKMDIVRENSNALLSNNEFNEYNHRIEQQFAYAASSSLKFTSGLGGNLSQMRDASVEQSDLLWNAFAYTQADYIPSETINFVAGLRYDHAGTYGGQLSPSFGAQYHPTEKLTFKVGFGRGFIAPDFKKRYQIFYNALQGYTVMGAEVVKQGLRDLQAAGEISNIQEYTLSNLPDRLLPESSTSFNAGWAYSPSNKLKLEGSWFYHRQENFINTLQIARKINQEQIYTFENIALAYNTGFELSASYSPMPKLDVNIGYQYLITKNKGIIDSISAGRHPYYSIRDARTGTDRASVPSDYIGLWNRSRHMLNANITYRMPWSLTATARANFRSRYGFDDANSNGFYDRYDIEVAAHVIVYASLEKRFRNNRLTATLTAENLFDYVDRLIPGQMGRLLSAGLTYRLFKG</sequence>
<comment type="similarity">
    <text evidence="10 11">Belongs to the TonB-dependent receptor family.</text>
</comment>
<dbReference type="InterPro" id="IPR013784">
    <property type="entry name" value="Carb-bd-like_fold"/>
</dbReference>
<dbReference type="CDD" id="cd01347">
    <property type="entry name" value="ligand_gated_channel"/>
    <property type="match status" value="1"/>
</dbReference>
<dbReference type="Pfam" id="PF13715">
    <property type="entry name" value="CarbopepD_reg_2"/>
    <property type="match status" value="1"/>
</dbReference>
<dbReference type="Pfam" id="PF00593">
    <property type="entry name" value="TonB_dep_Rec_b-barrel"/>
    <property type="match status" value="1"/>
</dbReference>
<keyword evidence="3 10" id="KW-1134">Transmembrane beta strand</keyword>
<dbReference type="Proteomes" id="UP001597525">
    <property type="component" value="Unassembled WGS sequence"/>
</dbReference>
<keyword evidence="15" id="KW-1185">Reference proteome</keyword>
<dbReference type="EMBL" id="JBHUPB010000007">
    <property type="protein sequence ID" value="MFD2967799.1"/>
    <property type="molecule type" value="Genomic_DNA"/>
</dbReference>
<evidence type="ECO:0000256" key="3">
    <source>
        <dbReference type="ARBA" id="ARBA00022452"/>
    </source>
</evidence>
<evidence type="ECO:0000256" key="6">
    <source>
        <dbReference type="ARBA" id="ARBA00023077"/>
    </source>
</evidence>
<feature type="domain" description="TonB-dependent receptor-like beta-barrel" evidence="12">
    <location>
        <begin position="249"/>
        <end position="756"/>
    </location>
</feature>
<gene>
    <name evidence="14" type="ORF">ACFS7Y_10390</name>
</gene>
<accession>A0ABW6BI15</accession>
<comment type="subcellular location">
    <subcellularLocation>
        <location evidence="1 10">Cell outer membrane</location>
        <topology evidence="1 10">Multi-pass membrane protein</topology>
    </subcellularLocation>
</comment>
<evidence type="ECO:0000259" key="13">
    <source>
        <dbReference type="Pfam" id="PF07715"/>
    </source>
</evidence>
<dbReference type="Pfam" id="PF07715">
    <property type="entry name" value="Plug"/>
    <property type="match status" value="1"/>
</dbReference>
<dbReference type="InterPro" id="IPR039426">
    <property type="entry name" value="TonB-dep_rcpt-like"/>
</dbReference>
<organism evidence="14 15">
    <name type="scientific">Sphingobacterium bambusae</name>
    <dbReference type="NCBI Taxonomy" id="662858"/>
    <lineage>
        <taxon>Bacteria</taxon>
        <taxon>Pseudomonadati</taxon>
        <taxon>Bacteroidota</taxon>
        <taxon>Sphingobacteriia</taxon>
        <taxon>Sphingobacteriales</taxon>
        <taxon>Sphingobacteriaceae</taxon>
        <taxon>Sphingobacterium</taxon>
    </lineage>
</organism>
<comment type="caution">
    <text evidence="14">The sequence shown here is derived from an EMBL/GenBank/DDBJ whole genome shotgun (WGS) entry which is preliminary data.</text>
</comment>
<protein>
    <submittedName>
        <fullName evidence="14">TonB-dependent receptor domain-containing protein</fullName>
    </submittedName>
</protein>
<dbReference type="InterPro" id="IPR037066">
    <property type="entry name" value="Plug_dom_sf"/>
</dbReference>
<dbReference type="Gene3D" id="2.60.40.1120">
    <property type="entry name" value="Carboxypeptidase-like, regulatory domain"/>
    <property type="match status" value="1"/>
</dbReference>
<dbReference type="SUPFAM" id="SSF56935">
    <property type="entry name" value="Porins"/>
    <property type="match status" value="1"/>
</dbReference>
<dbReference type="PROSITE" id="PS52016">
    <property type="entry name" value="TONB_DEPENDENT_REC_3"/>
    <property type="match status" value="1"/>
</dbReference>
<dbReference type="Gene3D" id="2.170.130.10">
    <property type="entry name" value="TonB-dependent receptor, plug domain"/>
    <property type="match status" value="1"/>
</dbReference>
<keyword evidence="5" id="KW-0732">Signal</keyword>
<evidence type="ECO:0000256" key="10">
    <source>
        <dbReference type="PROSITE-ProRule" id="PRU01360"/>
    </source>
</evidence>
<dbReference type="PANTHER" id="PTHR30069:SF29">
    <property type="entry name" value="HEMOGLOBIN AND HEMOGLOBIN-HAPTOGLOBIN-BINDING PROTEIN 1-RELATED"/>
    <property type="match status" value="1"/>
</dbReference>
<evidence type="ECO:0000259" key="12">
    <source>
        <dbReference type="Pfam" id="PF00593"/>
    </source>
</evidence>
<proteinExistence type="inferred from homology"/>
<keyword evidence="2 10" id="KW-0813">Transport</keyword>
<evidence type="ECO:0000256" key="11">
    <source>
        <dbReference type="RuleBase" id="RU003357"/>
    </source>
</evidence>
<name>A0ABW6BI15_9SPHI</name>
<reference evidence="15" key="1">
    <citation type="journal article" date="2019" name="Int. J. Syst. Evol. Microbiol.">
        <title>The Global Catalogue of Microorganisms (GCM) 10K type strain sequencing project: providing services to taxonomists for standard genome sequencing and annotation.</title>
        <authorList>
            <consortium name="The Broad Institute Genomics Platform"/>
            <consortium name="The Broad Institute Genome Sequencing Center for Infectious Disease"/>
            <person name="Wu L."/>
            <person name="Ma J."/>
        </authorList>
    </citation>
    <scope>NUCLEOTIDE SEQUENCE [LARGE SCALE GENOMIC DNA]</scope>
    <source>
        <strain evidence="15">KCTC 22814</strain>
    </source>
</reference>
<dbReference type="RefSeq" id="WP_320183075.1">
    <property type="nucleotide sequence ID" value="NZ_CP138332.1"/>
</dbReference>
<keyword evidence="4 10" id="KW-0812">Transmembrane</keyword>
<evidence type="ECO:0000256" key="7">
    <source>
        <dbReference type="ARBA" id="ARBA00023136"/>
    </source>
</evidence>
<dbReference type="Gene3D" id="2.40.170.20">
    <property type="entry name" value="TonB-dependent receptor, beta-barrel domain"/>
    <property type="match status" value="1"/>
</dbReference>
<dbReference type="SUPFAM" id="SSF49452">
    <property type="entry name" value="Starch-binding domain-like"/>
    <property type="match status" value="1"/>
</dbReference>
<evidence type="ECO:0000256" key="1">
    <source>
        <dbReference type="ARBA" id="ARBA00004571"/>
    </source>
</evidence>
<evidence type="ECO:0000256" key="2">
    <source>
        <dbReference type="ARBA" id="ARBA00022448"/>
    </source>
</evidence>
<evidence type="ECO:0000313" key="14">
    <source>
        <dbReference type="EMBL" id="MFD2967799.1"/>
    </source>
</evidence>